<accession>A0A8K0GBT4</accession>
<keyword evidence="4" id="KW-1185">Reference proteome</keyword>
<gene>
    <name evidence="3" type="ORF">ILUMI_12438</name>
</gene>
<dbReference type="OrthoDB" id="10262005at2759"/>
<comment type="caution">
    <text evidence="3">The sequence shown here is derived from an EMBL/GenBank/DDBJ whole genome shotgun (WGS) entry which is preliminary data.</text>
</comment>
<dbReference type="PANTHER" id="PTHR46652:SF3">
    <property type="entry name" value="LEUCINE-RICH REPEAT-CONTAINING PROTEIN 9"/>
    <property type="match status" value="1"/>
</dbReference>
<evidence type="ECO:0000256" key="1">
    <source>
        <dbReference type="ARBA" id="ARBA00022614"/>
    </source>
</evidence>
<dbReference type="PROSITE" id="PS51450">
    <property type="entry name" value="LRR"/>
    <property type="match status" value="4"/>
</dbReference>
<evidence type="ECO:0008006" key="5">
    <source>
        <dbReference type="Google" id="ProtNLM"/>
    </source>
</evidence>
<dbReference type="EMBL" id="VTPC01007696">
    <property type="protein sequence ID" value="KAF2893744.1"/>
    <property type="molecule type" value="Genomic_DNA"/>
</dbReference>
<dbReference type="InterPro" id="IPR025875">
    <property type="entry name" value="Leu-rich_rpt_4"/>
</dbReference>
<keyword evidence="2" id="KW-0677">Repeat</keyword>
<dbReference type="InterPro" id="IPR032675">
    <property type="entry name" value="LRR_dom_sf"/>
</dbReference>
<dbReference type="SMART" id="SM00365">
    <property type="entry name" value="LRR_SD22"/>
    <property type="match status" value="4"/>
</dbReference>
<protein>
    <recommendedName>
        <fullName evidence="5">Protein phosphatase 1 regulatory subunit 42</fullName>
    </recommendedName>
</protein>
<evidence type="ECO:0000313" key="4">
    <source>
        <dbReference type="Proteomes" id="UP000801492"/>
    </source>
</evidence>
<dbReference type="Proteomes" id="UP000801492">
    <property type="component" value="Unassembled WGS sequence"/>
</dbReference>
<dbReference type="SUPFAM" id="SSF52058">
    <property type="entry name" value="L domain-like"/>
    <property type="match status" value="1"/>
</dbReference>
<evidence type="ECO:0000256" key="2">
    <source>
        <dbReference type="ARBA" id="ARBA00022737"/>
    </source>
</evidence>
<reference evidence="3" key="1">
    <citation type="submission" date="2019-08" db="EMBL/GenBank/DDBJ databases">
        <title>The genome of the North American firefly Photinus pyralis.</title>
        <authorList>
            <consortium name="Photinus pyralis genome working group"/>
            <person name="Fallon T.R."/>
            <person name="Sander Lower S.E."/>
            <person name="Weng J.-K."/>
        </authorList>
    </citation>
    <scope>NUCLEOTIDE SEQUENCE</scope>
    <source>
        <strain evidence="3">TRF0915ILg1</strain>
        <tissue evidence="3">Whole body</tissue>
    </source>
</reference>
<dbReference type="InterPro" id="IPR001611">
    <property type="entry name" value="Leu-rich_rpt"/>
</dbReference>
<sequence>MVNVSVANDAQSKGALPKKIASKATSVKKPTHIYLNDKCITDLENLRVTDKLTVLYLHNNSIRKIENIDIAINLTSLYLQKNKITKIENLEGLKNLRKLYLGHNEISVVEGLESLTSLEELHIEKQRLGSDSLCFDPRSVAGIAKTVEILNISNNNITSIYNLSPLRQIRMINVSHNKLANIRDVCDALCNWYYLLEATFVGNPITKEHRYRESIIGNTFRLSLLDSKEVSEITRCFIKRFEQEKLNNSSKHSINLVEKIPDLPKYHPLPVQKAVSQSILKDTKPCFDDSTLECDVNDIYLPWKAMPKTINNAGKNLPSILKKQKKRSANRSAFSTTFPSLP</sequence>
<keyword evidence="1" id="KW-0433">Leucine-rich repeat</keyword>
<name>A0A8K0GBT4_IGNLU</name>
<evidence type="ECO:0000313" key="3">
    <source>
        <dbReference type="EMBL" id="KAF2893744.1"/>
    </source>
</evidence>
<proteinExistence type="predicted"/>
<dbReference type="InterPro" id="IPR050836">
    <property type="entry name" value="SDS22/Internalin_LRR"/>
</dbReference>
<dbReference type="AlphaFoldDB" id="A0A8K0GBT4"/>
<dbReference type="Gene3D" id="3.80.10.10">
    <property type="entry name" value="Ribonuclease Inhibitor"/>
    <property type="match status" value="2"/>
</dbReference>
<dbReference type="CDD" id="cd21340">
    <property type="entry name" value="PPP1R42"/>
    <property type="match status" value="1"/>
</dbReference>
<organism evidence="3 4">
    <name type="scientific">Ignelater luminosus</name>
    <name type="common">Cucubano</name>
    <name type="synonym">Pyrophorus luminosus</name>
    <dbReference type="NCBI Taxonomy" id="2038154"/>
    <lineage>
        <taxon>Eukaryota</taxon>
        <taxon>Metazoa</taxon>
        <taxon>Ecdysozoa</taxon>
        <taxon>Arthropoda</taxon>
        <taxon>Hexapoda</taxon>
        <taxon>Insecta</taxon>
        <taxon>Pterygota</taxon>
        <taxon>Neoptera</taxon>
        <taxon>Endopterygota</taxon>
        <taxon>Coleoptera</taxon>
        <taxon>Polyphaga</taxon>
        <taxon>Elateriformia</taxon>
        <taxon>Elateroidea</taxon>
        <taxon>Elateridae</taxon>
        <taxon>Agrypninae</taxon>
        <taxon>Pyrophorini</taxon>
        <taxon>Ignelater</taxon>
    </lineage>
</organism>
<dbReference type="PANTHER" id="PTHR46652">
    <property type="entry name" value="LEUCINE-RICH REPEAT AND IQ DOMAIN-CONTAINING PROTEIN 1-RELATED"/>
    <property type="match status" value="1"/>
</dbReference>
<dbReference type="Pfam" id="PF12799">
    <property type="entry name" value="LRR_4"/>
    <property type="match status" value="1"/>
</dbReference>